<evidence type="ECO:0000313" key="2">
    <source>
        <dbReference type="Proteomes" id="UP000245207"/>
    </source>
</evidence>
<evidence type="ECO:0000313" key="1">
    <source>
        <dbReference type="EMBL" id="PWA37396.1"/>
    </source>
</evidence>
<dbReference type="STRING" id="35608.A0A2U1KKT2"/>
<dbReference type="EMBL" id="PKPP01016820">
    <property type="protein sequence ID" value="PWA37396.1"/>
    <property type="molecule type" value="Genomic_DNA"/>
</dbReference>
<reference evidence="1 2" key="1">
    <citation type="journal article" date="2018" name="Mol. Plant">
        <title>The genome of Artemisia annua provides insight into the evolution of Asteraceae family and artemisinin biosynthesis.</title>
        <authorList>
            <person name="Shen Q."/>
            <person name="Zhang L."/>
            <person name="Liao Z."/>
            <person name="Wang S."/>
            <person name="Yan T."/>
            <person name="Shi P."/>
            <person name="Liu M."/>
            <person name="Fu X."/>
            <person name="Pan Q."/>
            <person name="Wang Y."/>
            <person name="Lv Z."/>
            <person name="Lu X."/>
            <person name="Zhang F."/>
            <person name="Jiang W."/>
            <person name="Ma Y."/>
            <person name="Chen M."/>
            <person name="Hao X."/>
            <person name="Li L."/>
            <person name="Tang Y."/>
            <person name="Lv G."/>
            <person name="Zhou Y."/>
            <person name="Sun X."/>
            <person name="Brodelius P.E."/>
            <person name="Rose J.K.C."/>
            <person name="Tang K."/>
        </authorList>
    </citation>
    <scope>NUCLEOTIDE SEQUENCE [LARGE SCALE GENOMIC DNA]</scope>
    <source>
        <strain evidence="2">cv. Huhao1</strain>
        <tissue evidence="1">Leaf</tissue>
    </source>
</reference>
<accession>A0A2U1KKT2</accession>
<gene>
    <name evidence="1" type="ORF">CTI12_AA590960</name>
</gene>
<keyword evidence="2" id="KW-1185">Reference proteome</keyword>
<protein>
    <submittedName>
        <fullName evidence="1">Mitochondrial inner membrane translocase subunit Tim17/Tim22/Tim23/peroxisomal protein PMP24</fullName>
    </submittedName>
</protein>
<sequence>MEVQKFSLANTSATYATNLAIVNGCYCGAQEIVRLSRYSEPDDLFDSAIAGFGTGALLGKLQGDHSRGESR</sequence>
<dbReference type="AlphaFoldDB" id="A0A2U1KKT2"/>
<name>A0A2U1KKT2_ARTAN</name>
<dbReference type="Proteomes" id="UP000245207">
    <property type="component" value="Unassembled WGS sequence"/>
</dbReference>
<comment type="caution">
    <text evidence="1">The sequence shown here is derived from an EMBL/GenBank/DDBJ whole genome shotgun (WGS) entry which is preliminary data.</text>
</comment>
<proteinExistence type="predicted"/>
<dbReference type="OrthoDB" id="1913277at2759"/>
<organism evidence="1 2">
    <name type="scientific">Artemisia annua</name>
    <name type="common">Sweet wormwood</name>
    <dbReference type="NCBI Taxonomy" id="35608"/>
    <lineage>
        <taxon>Eukaryota</taxon>
        <taxon>Viridiplantae</taxon>
        <taxon>Streptophyta</taxon>
        <taxon>Embryophyta</taxon>
        <taxon>Tracheophyta</taxon>
        <taxon>Spermatophyta</taxon>
        <taxon>Magnoliopsida</taxon>
        <taxon>eudicotyledons</taxon>
        <taxon>Gunneridae</taxon>
        <taxon>Pentapetalae</taxon>
        <taxon>asterids</taxon>
        <taxon>campanulids</taxon>
        <taxon>Asterales</taxon>
        <taxon>Asteraceae</taxon>
        <taxon>Asteroideae</taxon>
        <taxon>Anthemideae</taxon>
        <taxon>Artemisiinae</taxon>
        <taxon>Artemisia</taxon>
    </lineage>
</organism>